<keyword evidence="3" id="KW-1185">Reference proteome</keyword>
<protein>
    <recommendedName>
        <fullName evidence="4">Proline-rich protein PRCC</fullName>
    </recommendedName>
</protein>
<feature type="compositionally biased region" description="Low complexity" evidence="1">
    <location>
        <begin position="309"/>
        <end position="318"/>
    </location>
</feature>
<name>A0A1Z5JUW7_FISSO</name>
<dbReference type="Proteomes" id="UP000198406">
    <property type="component" value="Unassembled WGS sequence"/>
</dbReference>
<feature type="compositionally biased region" description="Low complexity" evidence="1">
    <location>
        <begin position="1"/>
        <end position="12"/>
    </location>
</feature>
<feature type="region of interest" description="Disordered" evidence="1">
    <location>
        <begin position="1"/>
        <end position="22"/>
    </location>
</feature>
<feature type="region of interest" description="Disordered" evidence="1">
    <location>
        <begin position="44"/>
        <end position="72"/>
    </location>
</feature>
<evidence type="ECO:0000256" key="1">
    <source>
        <dbReference type="SAM" id="MobiDB-lite"/>
    </source>
</evidence>
<feature type="region of interest" description="Disordered" evidence="1">
    <location>
        <begin position="183"/>
        <end position="220"/>
    </location>
</feature>
<feature type="compositionally biased region" description="Basic and acidic residues" evidence="1">
    <location>
        <begin position="211"/>
        <end position="220"/>
    </location>
</feature>
<accession>A0A1Z5JUW7</accession>
<comment type="caution">
    <text evidence="2">The sequence shown here is derived from an EMBL/GenBank/DDBJ whole genome shotgun (WGS) entry which is preliminary data.</text>
</comment>
<dbReference type="AlphaFoldDB" id="A0A1Z5JUW7"/>
<dbReference type="OrthoDB" id="55621at2759"/>
<evidence type="ECO:0000313" key="3">
    <source>
        <dbReference type="Proteomes" id="UP000198406"/>
    </source>
</evidence>
<evidence type="ECO:0008006" key="4">
    <source>
        <dbReference type="Google" id="ProtNLM"/>
    </source>
</evidence>
<sequence>MDLLDDSSSSSSVEDEEKDVTVGVRKARKLLSLAAVLPQSILEELTQQRGNDSSDEDDERPPSSKSRPVSKDRISNFLAELQAVRPTSVPGNHSLSRSNRVTTTSDLGTAFLQTATVVQKGNTIRNIHQEESSITNDLLAEPSIRAPVKRLSTVRPVVQSAPAIALERTARPVVSIAPTVATESPASLARDTSAASLTEPHYTESTPTNDDTNRKRSRREMEKALRNGDFQTLQVTHYVEQANPDAYVPDPETYAVPQHGIKVVPTAMYDPKAGTATNLAAGKGRGKNQIHHLMASAANLELQRARGMAASSNASSHRANAKQKYGW</sequence>
<evidence type="ECO:0000313" key="2">
    <source>
        <dbReference type="EMBL" id="GAX17835.1"/>
    </source>
</evidence>
<reference evidence="2 3" key="1">
    <citation type="journal article" date="2015" name="Plant Cell">
        <title>Oil accumulation by the oleaginous diatom Fistulifera solaris as revealed by the genome and transcriptome.</title>
        <authorList>
            <person name="Tanaka T."/>
            <person name="Maeda Y."/>
            <person name="Veluchamy A."/>
            <person name="Tanaka M."/>
            <person name="Abida H."/>
            <person name="Marechal E."/>
            <person name="Bowler C."/>
            <person name="Muto M."/>
            <person name="Sunaga Y."/>
            <person name="Tanaka M."/>
            <person name="Yoshino T."/>
            <person name="Taniguchi T."/>
            <person name="Fukuda Y."/>
            <person name="Nemoto M."/>
            <person name="Matsumoto M."/>
            <person name="Wong P.S."/>
            <person name="Aburatani S."/>
            <person name="Fujibuchi W."/>
        </authorList>
    </citation>
    <scope>NUCLEOTIDE SEQUENCE [LARGE SCALE GENOMIC DNA]</scope>
    <source>
        <strain evidence="2 3">JPCC DA0580</strain>
    </source>
</reference>
<proteinExistence type="predicted"/>
<feature type="region of interest" description="Disordered" evidence="1">
    <location>
        <begin position="308"/>
        <end position="327"/>
    </location>
</feature>
<gene>
    <name evidence="2" type="ORF">FisN_18Hh035</name>
</gene>
<organism evidence="2 3">
    <name type="scientific">Fistulifera solaris</name>
    <name type="common">Oleaginous diatom</name>
    <dbReference type="NCBI Taxonomy" id="1519565"/>
    <lineage>
        <taxon>Eukaryota</taxon>
        <taxon>Sar</taxon>
        <taxon>Stramenopiles</taxon>
        <taxon>Ochrophyta</taxon>
        <taxon>Bacillariophyta</taxon>
        <taxon>Bacillariophyceae</taxon>
        <taxon>Bacillariophycidae</taxon>
        <taxon>Naviculales</taxon>
        <taxon>Naviculaceae</taxon>
        <taxon>Fistulifera</taxon>
    </lineage>
</organism>
<dbReference type="EMBL" id="BDSP01000123">
    <property type="protein sequence ID" value="GAX17835.1"/>
    <property type="molecule type" value="Genomic_DNA"/>
</dbReference>
<dbReference type="InParanoid" id="A0A1Z5JUW7"/>